<dbReference type="SUPFAM" id="SSF111038">
    <property type="entry name" value="YjbQ-like"/>
    <property type="match status" value="1"/>
</dbReference>
<comment type="similarity">
    <text evidence="1">Belongs to the UPF0047 family.</text>
</comment>
<dbReference type="PANTHER" id="PTHR30615:SF8">
    <property type="entry name" value="UPF0047 PROTEIN C4A8.02C"/>
    <property type="match status" value="1"/>
</dbReference>
<accession>A0AAU7X587</accession>
<dbReference type="PROSITE" id="PS01314">
    <property type="entry name" value="UPF0047"/>
    <property type="match status" value="1"/>
</dbReference>
<dbReference type="InterPro" id="IPR035917">
    <property type="entry name" value="YjbQ-like_sf"/>
</dbReference>
<dbReference type="KEGG" id="mflg:ABS361_14395"/>
<dbReference type="EMBL" id="CP158568">
    <property type="protein sequence ID" value="XBY43279.1"/>
    <property type="molecule type" value="Genomic_DNA"/>
</dbReference>
<organism evidence="2">
    <name type="scientific">Methyloraptor flagellatus</name>
    <dbReference type="NCBI Taxonomy" id="3162530"/>
    <lineage>
        <taxon>Bacteria</taxon>
        <taxon>Pseudomonadati</taxon>
        <taxon>Pseudomonadota</taxon>
        <taxon>Alphaproteobacteria</taxon>
        <taxon>Hyphomicrobiales</taxon>
        <taxon>Ancalomicrobiaceae</taxon>
        <taxon>Methyloraptor</taxon>
    </lineage>
</organism>
<dbReference type="NCBIfam" id="TIGR00149">
    <property type="entry name" value="TIGR00149_YjbQ"/>
    <property type="match status" value="1"/>
</dbReference>
<evidence type="ECO:0000256" key="1">
    <source>
        <dbReference type="ARBA" id="ARBA00005534"/>
    </source>
</evidence>
<reference evidence="2" key="1">
    <citation type="submission" date="2024-06" db="EMBL/GenBank/DDBJ databases">
        <title>Methylostella associata gen. nov., sp. nov., a novel Ancalomicrobiaceae-affiliated facultatively methylotrophic bacteria that feed on methanotrophs of the genus Methylococcus.</title>
        <authorList>
            <person name="Saltykova V."/>
            <person name="Danilova O.V."/>
            <person name="Oshkin I.Y."/>
            <person name="Belova S.E."/>
            <person name="Pimenov N.V."/>
            <person name="Dedysh S.N."/>
        </authorList>
    </citation>
    <scope>NUCLEOTIDE SEQUENCE</scope>
    <source>
        <strain evidence="2">S20</strain>
    </source>
</reference>
<dbReference type="PANTHER" id="PTHR30615">
    <property type="entry name" value="UNCHARACTERIZED PROTEIN YJBQ-RELATED"/>
    <property type="match status" value="1"/>
</dbReference>
<gene>
    <name evidence="2" type="ORF">ABS361_14395</name>
</gene>
<dbReference type="PIRSF" id="PIRSF004681">
    <property type="entry name" value="UCP004681"/>
    <property type="match status" value="1"/>
</dbReference>
<proteinExistence type="inferred from homology"/>
<dbReference type="Pfam" id="PF01894">
    <property type="entry name" value="YjbQ"/>
    <property type="match status" value="1"/>
</dbReference>
<dbReference type="AlphaFoldDB" id="A0AAU7X587"/>
<name>A0AAU7X587_9HYPH</name>
<evidence type="ECO:0000313" key="2">
    <source>
        <dbReference type="EMBL" id="XBY43279.1"/>
    </source>
</evidence>
<sequence length="151" mass="16667">MQSIPRDVATFAGLRQAMTRITVDTTGRGTQDITSRVDQWLTQAGAADGLLTVFIRHTSASLVVTENTDPDVRHDLVDALDRLAPVNMPYRHDLEGLDDMPAHIKTALTSVSVAIPVVGGRMDFGTWQGLFVVEHRLRGHPRRLTLHYLGT</sequence>
<protein>
    <submittedName>
        <fullName evidence="2">Secondary thiamine-phosphate synthase enzyme YjbQ</fullName>
    </submittedName>
</protein>
<dbReference type="InterPro" id="IPR001602">
    <property type="entry name" value="UPF0047_YjbQ-like"/>
</dbReference>
<dbReference type="RefSeq" id="WP_407048378.1">
    <property type="nucleotide sequence ID" value="NZ_CP158568.1"/>
</dbReference>
<dbReference type="Gene3D" id="2.60.120.460">
    <property type="entry name" value="YjbQ-like"/>
    <property type="match status" value="1"/>
</dbReference>